<keyword evidence="1" id="KW-1133">Transmembrane helix</keyword>
<comment type="caution">
    <text evidence="2">The sequence shown here is derived from an EMBL/GenBank/DDBJ whole genome shotgun (WGS) entry which is preliminary data.</text>
</comment>
<evidence type="ECO:0000313" key="2">
    <source>
        <dbReference type="EMBL" id="MPN04161.1"/>
    </source>
</evidence>
<accession>A0A645EQ60</accession>
<keyword evidence="1" id="KW-0472">Membrane</keyword>
<dbReference type="AlphaFoldDB" id="A0A645EQ60"/>
<gene>
    <name evidence="2" type="ORF">SDC9_151397</name>
</gene>
<feature type="transmembrane region" description="Helical" evidence="1">
    <location>
        <begin position="195"/>
        <end position="215"/>
    </location>
</feature>
<evidence type="ECO:0000256" key="1">
    <source>
        <dbReference type="SAM" id="Phobius"/>
    </source>
</evidence>
<reference evidence="2" key="1">
    <citation type="submission" date="2019-08" db="EMBL/GenBank/DDBJ databases">
        <authorList>
            <person name="Kucharzyk K."/>
            <person name="Murdoch R.W."/>
            <person name="Higgins S."/>
            <person name="Loffler F."/>
        </authorList>
    </citation>
    <scope>NUCLEOTIDE SEQUENCE</scope>
</reference>
<keyword evidence="1" id="KW-0812">Transmembrane</keyword>
<dbReference type="EMBL" id="VSSQ01050091">
    <property type="protein sequence ID" value="MPN04161.1"/>
    <property type="molecule type" value="Genomic_DNA"/>
</dbReference>
<feature type="transmembrane region" description="Helical" evidence="1">
    <location>
        <begin position="171"/>
        <end position="189"/>
    </location>
</feature>
<protein>
    <submittedName>
        <fullName evidence="2">Uncharacterized protein</fullName>
    </submittedName>
</protein>
<organism evidence="2">
    <name type="scientific">bioreactor metagenome</name>
    <dbReference type="NCBI Taxonomy" id="1076179"/>
    <lineage>
        <taxon>unclassified sequences</taxon>
        <taxon>metagenomes</taxon>
        <taxon>ecological metagenomes</taxon>
    </lineage>
</organism>
<feature type="transmembrane region" description="Helical" evidence="1">
    <location>
        <begin position="135"/>
        <end position="159"/>
    </location>
</feature>
<name>A0A645EQ60_9ZZZZ</name>
<sequence>MYLILITVLMVWIVRHKYLKWLIPGLCFAAIAIYQGYIMLYMPVIVIVLFYEFYKNKFKWNYLVLLVSTVGIGALLSVYFQYFTPGFGFQHAETVVEYLAARTDFKLSETMIFTEYYINVVDFFSYQIQIVKAFAVPYTICVLTMTLPVITVFVVVWVSAFLNAKDRASKFIILLCMVAPLMTVPIFIGNDWDRWISAVFITQFALAIYLMDSGFDCLLRAAGKISAYFVLHKTLFVFMLLYLSVFMFSLSRFLFAILQQSAADVYYAMLEEARSLLENNP</sequence>
<feature type="transmembrane region" description="Helical" evidence="1">
    <location>
        <begin position="62"/>
        <end position="82"/>
    </location>
</feature>
<feature type="transmembrane region" description="Helical" evidence="1">
    <location>
        <begin position="235"/>
        <end position="258"/>
    </location>
</feature>
<feature type="transmembrane region" description="Helical" evidence="1">
    <location>
        <begin position="21"/>
        <end position="50"/>
    </location>
</feature>
<proteinExistence type="predicted"/>